<dbReference type="PIRSF" id="PIRSF036794">
    <property type="entry name" value="UCP_erythr_ester"/>
    <property type="match status" value="1"/>
</dbReference>
<dbReference type="Pfam" id="PF05139">
    <property type="entry name" value="Erythro_esteras"/>
    <property type="match status" value="1"/>
</dbReference>
<dbReference type="PANTHER" id="PTHR31299">
    <property type="entry name" value="ESTERASE, PUTATIVE (AFU_ORTHOLOGUE AFUA_1G05850)-RELATED"/>
    <property type="match status" value="1"/>
</dbReference>
<dbReference type="PANTHER" id="PTHR31299:SF0">
    <property type="entry name" value="ESTERASE, PUTATIVE (AFU_ORTHOLOGUE AFUA_1G05850)-RELATED"/>
    <property type="match status" value="1"/>
</dbReference>
<dbReference type="EMBL" id="JAGGKT010000018">
    <property type="protein sequence ID" value="MBP1934270.1"/>
    <property type="molecule type" value="Genomic_DNA"/>
</dbReference>
<dbReference type="InterPro" id="IPR052036">
    <property type="entry name" value="Hydrolase/PRTase-associated"/>
</dbReference>
<evidence type="ECO:0000313" key="1">
    <source>
        <dbReference type="EMBL" id="MBP1934270.1"/>
    </source>
</evidence>
<protein>
    <submittedName>
        <fullName evidence="1">Erythromycin esterase-like protein</fullName>
    </submittedName>
</protein>
<proteinExistence type="predicted"/>
<dbReference type="InterPro" id="IPR014622">
    <property type="entry name" value="UCP036794_erythomycin"/>
</dbReference>
<reference evidence="1 2" key="1">
    <citation type="submission" date="2021-03" db="EMBL/GenBank/DDBJ databases">
        <title>Genomic Encyclopedia of Type Strains, Phase IV (KMG-IV): sequencing the most valuable type-strain genomes for metagenomic binning, comparative biology and taxonomic classification.</title>
        <authorList>
            <person name="Goeker M."/>
        </authorList>
    </citation>
    <scope>NUCLEOTIDE SEQUENCE [LARGE SCALE GENOMIC DNA]</scope>
    <source>
        <strain evidence="1 2">DSM 24738</strain>
    </source>
</reference>
<accession>A0ABS4GWN8</accession>
<name>A0ABS4GWN8_9BACL</name>
<keyword evidence="2" id="KW-1185">Reference proteome</keyword>
<comment type="caution">
    <text evidence="1">The sequence shown here is derived from an EMBL/GenBank/DDBJ whole genome shotgun (WGS) entry which is preliminary data.</text>
</comment>
<dbReference type="SUPFAM" id="SSF159501">
    <property type="entry name" value="EreA/ChaN-like"/>
    <property type="match status" value="1"/>
</dbReference>
<organism evidence="1 2">
    <name type="scientific">Ammoniphilus resinae</name>
    <dbReference type="NCBI Taxonomy" id="861532"/>
    <lineage>
        <taxon>Bacteria</taxon>
        <taxon>Bacillati</taxon>
        <taxon>Bacillota</taxon>
        <taxon>Bacilli</taxon>
        <taxon>Bacillales</taxon>
        <taxon>Paenibacillaceae</taxon>
        <taxon>Aneurinibacillus group</taxon>
        <taxon>Ammoniphilus</taxon>
    </lineage>
</organism>
<dbReference type="InterPro" id="IPR007815">
    <property type="entry name" value="Emycin_Estase"/>
</dbReference>
<dbReference type="Gene3D" id="3.40.1660.10">
    <property type="entry name" value="EreA-like (biosynthetic domain)"/>
    <property type="match status" value="1"/>
</dbReference>
<dbReference type="CDD" id="cd14728">
    <property type="entry name" value="Ere-like"/>
    <property type="match status" value="1"/>
</dbReference>
<sequence>MSQSQWIKEIEKVAIPLTMDSLDLIVEAIGDAQYVLLGEASHGTSEFYTLRAELSKRLIRQKGFSFIAVEGDWPSCFRVNQYIKGYPDSDKNAQEAMQSFQRWPTWMWANRELIPLLDWLKEWNQQRNLDERVGFYGLDVYSLWESMEEVVKYLEKTGSADIEIARKAFSCFEPYEREGQQYGVYAAFFSQDCEDEVVKLLHALQTKKHSGDYKHEEALGAEINSLVAVNAERYYHSMVRGGPESWNIRDEHMVEALKLLMDFHGNQAKAIIWEHNTHIGDARATDMVKEGMVNVGQLVREQNGQKNVYAVGFGTHQGTVIAGNAWGAPMKSVKVPAADRGSWEDLMHRAGAFDKILFFDDATSPLFQKEIGHRAIGVVYDPRYERYGNYVPSRMAERYDAFIYVDVTKALDPLVLEEVLV</sequence>
<evidence type="ECO:0000313" key="2">
    <source>
        <dbReference type="Proteomes" id="UP001519343"/>
    </source>
</evidence>
<gene>
    <name evidence="1" type="ORF">J2Z37_004289</name>
</gene>
<dbReference type="Proteomes" id="UP001519343">
    <property type="component" value="Unassembled WGS sequence"/>
</dbReference>
<dbReference type="Gene3D" id="3.30.1870.10">
    <property type="entry name" value="EreA-like, domain 2"/>
    <property type="match status" value="1"/>
</dbReference>